<evidence type="ECO:0000313" key="2">
    <source>
        <dbReference type="Proteomes" id="UP001162992"/>
    </source>
</evidence>
<dbReference type="EMBL" id="CM055094">
    <property type="protein sequence ID" value="KAJ7563656.1"/>
    <property type="molecule type" value="Genomic_DNA"/>
</dbReference>
<name>A0ACC2EAX5_DIPCM</name>
<dbReference type="Proteomes" id="UP001162992">
    <property type="component" value="Chromosome 3"/>
</dbReference>
<reference evidence="2" key="1">
    <citation type="journal article" date="2024" name="Proc. Natl. Acad. Sci. U.S.A.">
        <title>Extraordinary preservation of gene collinearity over three hundred million years revealed in homosporous lycophytes.</title>
        <authorList>
            <person name="Li C."/>
            <person name="Wickell D."/>
            <person name="Kuo L.Y."/>
            <person name="Chen X."/>
            <person name="Nie B."/>
            <person name="Liao X."/>
            <person name="Peng D."/>
            <person name="Ji J."/>
            <person name="Jenkins J."/>
            <person name="Williams M."/>
            <person name="Shu S."/>
            <person name="Plott C."/>
            <person name="Barry K."/>
            <person name="Rajasekar S."/>
            <person name="Grimwood J."/>
            <person name="Han X."/>
            <person name="Sun S."/>
            <person name="Hou Z."/>
            <person name="He W."/>
            <person name="Dai G."/>
            <person name="Sun C."/>
            <person name="Schmutz J."/>
            <person name="Leebens-Mack J.H."/>
            <person name="Li F.W."/>
            <person name="Wang L."/>
        </authorList>
    </citation>
    <scope>NUCLEOTIDE SEQUENCE [LARGE SCALE GENOMIC DNA]</scope>
    <source>
        <strain evidence="2">cv. PW_Plant_1</strain>
    </source>
</reference>
<protein>
    <submittedName>
        <fullName evidence="1">Uncharacterized protein</fullName>
    </submittedName>
</protein>
<sequence>MASNPLILSNSSFISPIDISIAPFTSSALYFPLCTVVAFASWVILYHGQMRAQAKKCQVEGPFRWPVVGAYFEAKRNLWRVHDWNLRYFRQSKTILIDFGLFVNVLTVDPKNVEYILSTNFSNYPKGRKFHERFSDWLGNGIFNVDGELWKRHRKVASYEFSARKLRDFSCNVFREDALKLASILDLAASQQEVNCQDLFMRMALDSICKVGFGVNLNCCSPSLPAIPFGIAFDSANEHTIIRQVSLFWKMMRFWDIGSEKHMRKNLENLDSFTYSIIQNRKAEIGTSVDCGEDYVKEDLLSRFMTYRNEDDEGYSDKDLRDAIMNFMIAGRDTIAVTLSWFIYSICENPSVPESIRAELNDVLGDTQSLSYDKFASLLTYYSLSKMNYLHAAISETLRLYPAVPKDTKIAVNDDVLPDGIIIKKGYSVSYVPYSMGRMKFLWGSDACEFRPERWLKNGIFQPESPFKFTAFQAGPRICLGKDSAYLQMKITAALLMRFFTFSLVPGQTIRYKLMSVLSMQNGIKVQVTRR</sequence>
<proteinExistence type="predicted"/>
<gene>
    <name evidence="1" type="ORF">O6H91_03G119100</name>
</gene>
<keyword evidence="2" id="KW-1185">Reference proteome</keyword>
<accession>A0ACC2EAX5</accession>
<comment type="caution">
    <text evidence="1">The sequence shown here is derived from an EMBL/GenBank/DDBJ whole genome shotgun (WGS) entry which is preliminary data.</text>
</comment>
<evidence type="ECO:0000313" key="1">
    <source>
        <dbReference type="EMBL" id="KAJ7563656.1"/>
    </source>
</evidence>
<organism evidence="1 2">
    <name type="scientific">Diphasiastrum complanatum</name>
    <name type="common">Issler's clubmoss</name>
    <name type="synonym">Lycopodium complanatum</name>
    <dbReference type="NCBI Taxonomy" id="34168"/>
    <lineage>
        <taxon>Eukaryota</taxon>
        <taxon>Viridiplantae</taxon>
        <taxon>Streptophyta</taxon>
        <taxon>Embryophyta</taxon>
        <taxon>Tracheophyta</taxon>
        <taxon>Lycopodiopsida</taxon>
        <taxon>Lycopodiales</taxon>
        <taxon>Lycopodiaceae</taxon>
        <taxon>Lycopodioideae</taxon>
        <taxon>Diphasiastrum</taxon>
    </lineage>
</organism>